<feature type="compositionally biased region" description="Basic residues" evidence="1">
    <location>
        <begin position="339"/>
        <end position="353"/>
    </location>
</feature>
<name>A0AAV7Y201_9NEOP</name>
<feature type="region of interest" description="Disordered" evidence="1">
    <location>
        <begin position="185"/>
        <end position="247"/>
    </location>
</feature>
<keyword evidence="3" id="KW-1185">Reference proteome</keyword>
<evidence type="ECO:0000256" key="1">
    <source>
        <dbReference type="SAM" id="MobiDB-lite"/>
    </source>
</evidence>
<feature type="compositionally biased region" description="Basic residues" evidence="1">
    <location>
        <begin position="411"/>
        <end position="423"/>
    </location>
</feature>
<gene>
    <name evidence="2" type="ORF">ONE63_000356</name>
</gene>
<feature type="compositionally biased region" description="Low complexity" evidence="1">
    <location>
        <begin position="201"/>
        <end position="211"/>
    </location>
</feature>
<dbReference type="EMBL" id="JAPTSV010000001">
    <property type="protein sequence ID" value="KAJ1531688.1"/>
    <property type="molecule type" value="Genomic_DNA"/>
</dbReference>
<comment type="caution">
    <text evidence="2">The sequence shown here is derived from an EMBL/GenBank/DDBJ whole genome shotgun (WGS) entry which is preliminary data.</text>
</comment>
<reference evidence="2" key="1">
    <citation type="submission" date="2022-12" db="EMBL/GenBank/DDBJ databases">
        <title>Chromosome-level genome assembly of the bean flower thrips Megalurothrips usitatus.</title>
        <authorList>
            <person name="Ma L."/>
            <person name="Liu Q."/>
            <person name="Li H."/>
            <person name="Cai W."/>
        </authorList>
    </citation>
    <scope>NUCLEOTIDE SEQUENCE</scope>
    <source>
        <strain evidence="2">Cailab_2022a</strain>
    </source>
</reference>
<feature type="compositionally biased region" description="Low complexity" evidence="1">
    <location>
        <begin position="107"/>
        <end position="116"/>
    </location>
</feature>
<evidence type="ECO:0000313" key="2">
    <source>
        <dbReference type="EMBL" id="KAJ1531688.1"/>
    </source>
</evidence>
<feature type="region of interest" description="Disordered" evidence="1">
    <location>
        <begin position="107"/>
        <end position="137"/>
    </location>
</feature>
<protein>
    <submittedName>
        <fullName evidence="2">Uncharacterized protein</fullName>
    </submittedName>
</protein>
<sequence length="454" mass="46185">MEEEGGGGEAGEAREVLVTAGSAATTAASSTARVQQSFSTFTSTTTSSFSSSGIKQLAQSTFGDDQDGVPARTLLLSSMKGSRSPLFGHSLLTRTLQQRAAAAAAAGGAAHGHAAPGVGGRLGRGDGDRGREQRRGDALPAPVRVVAGGRGGGGLRAHLAVHAAAAELAALQPGVVADAALQRGHGERPARLQPGGGGRALRGAARRAAPPHARRVPRGPGGPAVADGGRGGGRRQPQHGVATDVHLVQPARLPGRVRARPAPGGGLLGGGALAGAPGAAAAQGRVRGGAAGRPGRPSGGAACSRAPRRASAARPCRSTCRCRRPPSSRPATAASPFSRRTRPRCCSCRRRPPRPSSCPPSRRGGSRPSCCPGSCCRAASPSSQCEYLPPWRRRRGGPAERSRGGRPGPSRARRRSVSGRGRRSGTPAPAPRCFTSQRRPRPVLRAAGYRYHSA</sequence>
<dbReference type="AlphaFoldDB" id="A0AAV7Y201"/>
<evidence type="ECO:0000313" key="3">
    <source>
        <dbReference type="Proteomes" id="UP001075354"/>
    </source>
</evidence>
<accession>A0AAV7Y201</accession>
<proteinExistence type="predicted"/>
<feature type="compositionally biased region" description="Low complexity" evidence="1">
    <location>
        <begin position="329"/>
        <end position="338"/>
    </location>
</feature>
<organism evidence="2 3">
    <name type="scientific">Megalurothrips usitatus</name>
    <name type="common">bean blossom thrips</name>
    <dbReference type="NCBI Taxonomy" id="439358"/>
    <lineage>
        <taxon>Eukaryota</taxon>
        <taxon>Metazoa</taxon>
        <taxon>Ecdysozoa</taxon>
        <taxon>Arthropoda</taxon>
        <taxon>Hexapoda</taxon>
        <taxon>Insecta</taxon>
        <taxon>Pterygota</taxon>
        <taxon>Neoptera</taxon>
        <taxon>Paraneoptera</taxon>
        <taxon>Thysanoptera</taxon>
        <taxon>Terebrantia</taxon>
        <taxon>Thripoidea</taxon>
        <taxon>Thripidae</taxon>
        <taxon>Megalurothrips</taxon>
    </lineage>
</organism>
<feature type="compositionally biased region" description="Low complexity" evidence="1">
    <location>
        <begin position="293"/>
        <end position="318"/>
    </location>
</feature>
<feature type="region of interest" description="Disordered" evidence="1">
    <location>
        <begin position="284"/>
        <end position="454"/>
    </location>
</feature>
<feature type="compositionally biased region" description="Basic and acidic residues" evidence="1">
    <location>
        <begin position="123"/>
        <end position="137"/>
    </location>
</feature>
<feature type="compositionally biased region" description="Low complexity" evidence="1">
    <location>
        <begin position="359"/>
        <end position="383"/>
    </location>
</feature>
<dbReference type="Proteomes" id="UP001075354">
    <property type="component" value="Chromosome 1"/>
</dbReference>